<comment type="caution">
    <text evidence="1">The sequence shown here is derived from an EMBL/GenBank/DDBJ whole genome shotgun (WGS) entry which is preliminary data.</text>
</comment>
<keyword evidence="2" id="KW-1185">Reference proteome</keyword>
<gene>
    <name evidence="1" type="ORF">G2W53_017159</name>
</gene>
<name>A0A834WJX4_9FABA</name>
<dbReference type="Proteomes" id="UP000634136">
    <property type="component" value="Unassembled WGS sequence"/>
</dbReference>
<dbReference type="EMBL" id="JAAIUW010000006">
    <property type="protein sequence ID" value="KAF7825995.1"/>
    <property type="molecule type" value="Genomic_DNA"/>
</dbReference>
<sequence length="52" mass="5856">MSPTSTNAVLRLHSLGCDLMRCEKKSKYWITAYKKKKLAGITVTGHDLCIFP</sequence>
<organism evidence="1 2">
    <name type="scientific">Senna tora</name>
    <dbReference type="NCBI Taxonomy" id="362788"/>
    <lineage>
        <taxon>Eukaryota</taxon>
        <taxon>Viridiplantae</taxon>
        <taxon>Streptophyta</taxon>
        <taxon>Embryophyta</taxon>
        <taxon>Tracheophyta</taxon>
        <taxon>Spermatophyta</taxon>
        <taxon>Magnoliopsida</taxon>
        <taxon>eudicotyledons</taxon>
        <taxon>Gunneridae</taxon>
        <taxon>Pentapetalae</taxon>
        <taxon>rosids</taxon>
        <taxon>fabids</taxon>
        <taxon>Fabales</taxon>
        <taxon>Fabaceae</taxon>
        <taxon>Caesalpinioideae</taxon>
        <taxon>Cassia clade</taxon>
        <taxon>Senna</taxon>
    </lineage>
</organism>
<protein>
    <submittedName>
        <fullName evidence="1">Uncharacterized protein</fullName>
    </submittedName>
</protein>
<accession>A0A834WJX4</accession>
<proteinExistence type="predicted"/>
<reference evidence="1" key="1">
    <citation type="submission" date="2020-09" db="EMBL/GenBank/DDBJ databases">
        <title>Genome-Enabled Discovery of Anthraquinone Biosynthesis in Senna tora.</title>
        <authorList>
            <person name="Kang S.-H."/>
            <person name="Pandey R.P."/>
            <person name="Lee C.-M."/>
            <person name="Sim J.-S."/>
            <person name="Jeong J.-T."/>
            <person name="Choi B.-S."/>
            <person name="Jung M."/>
            <person name="Ginzburg D."/>
            <person name="Zhao K."/>
            <person name="Won S.Y."/>
            <person name="Oh T.-J."/>
            <person name="Yu Y."/>
            <person name="Kim N.-H."/>
            <person name="Lee O.R."/>
            <person name="Lee T.-H."/>
            <person name="Bashyal P."/>
            <person name="Kim T.-S."/>
            <person name="Lee W.-H."/>
            <person name="Kawkins C."/>
            <person name="Kim C.-K."/>
            <person name="Kim J.S."/>
            <person name="Ahn B.O."/>
            <person name="Rhee S.Y."/>
            <person name="Sohng J.K."/>
        </authorList>
    </citation>
    <scope>NUCLEOTIDE SEQUENCE</scope>
    <source>
        <tissue evidence="1">Leaf</tissue>
    </source>
</reference>
<dbReference type="AlphaFoldDB" id="A0A834WJX4"/>
<evidence type="ECO:0000313" key="2">
    <source>
        <dbReference type="Proteomes" id="UP000634136"/>
    </source>
</evidence>
<evidence type="ECO:0000313" key="1">
    <source>
        <dbReference type="EMBL" id="KAF7825995.1"/>
    </source>
</evidence>